<keyword evidence="5 7" id="KW-0378">Hydrolase</keyword>
<dbReference type="OrthoDB" id="9781691at2"/>
<dbReference type="Pfam" id="PF01915">
    <property type="entry name" value="Glyco_hydro_3_C"/>
    <property type="match status" value="1"/>
</dbReference>
<evidence type="ECO:0000256" key="2">
    <source>
        <dbReference type="ARBA" id="ARBA00005336"/>
    </source>
</evidence>
<evidence type="ECO:0000256" key="4">
    <source>
        <dbReference type="ARBA" id="ARBA00022729"/>
    </source>
</evidence>
<evidence type="ECO:0000256" key="1">
    <source>
        <dbReference type="ARBA" id="ARBA00000448"/>
    </source>
</evidence>
<dbReference type="InterPro" id="IPR036962">
    <property type="entry name" value="Glyco_hydro_3_N_sf"/>
</dbReference>
<dbReference type="Gene3D" id="3.20.20.300">
    <property type="entry name" value="Glycoside hydrolase, family 3, N-terminal domain"/>
    <property type="match status" value="1"/>
</dbReference>
<dbReference type="PANTHER" id="PTHR30620:SF16">
    <property type="entry name" value="LYSOSOMAL BETA GLUCOSIDASE"/>
    <property type="match status" value="1"/>
</dbReference>
<dbReference type="InterPro" id="IPR051915">
    <property type="entry name" value="Cellulose_Degrad_GH3"/>
</dbReference>
<dbReference type="EC" id="3.2.1.21" evidence="3"/>
<dbReference type="InterPro" id="IPR026891">
    <property type="entry name" value="Fn3-like"/>
</dbReference>
<dbReference type="Pfam" id="PF00933">
    <property type="entry name" value="Glyco_hydro_3"/>
    <property type="match status" value="1"/>
</dbReference>
<dbReference type="PATRIC" id="fig|433924.3.peg.884"/>
<name>A0A147GPE4_9BURK</name>
<evidence type="ECO:0000256" key="7">
    <source>
        <dbReference type="RuleBase" id="RU361161"/>
    </source>
</evidence>
<dbReference type="InterPro" id="IPR002772">
    <property type="entry name" value="Glyco_hydro_3_C"/>
</dbReference>
<evidence type="ECO:0000256" key="3">
    <source>
        <dbReference type="ARBA" id="ARBA00012744"/>
    </source>
</evidence>
<keyword evidence="6 7" id="KW-0326">Glycosidase</keyword>
<comment type="caution">
    <text evidence="9">The sequence shown here is derived from an EMBL/GenBank/DDBJ whole genome shotgun (WGS) entry which is preliminary data.</text>
</comment>
<dbReference type="PROSITE" id="PS00775">
    <property type="entry name" value="GLYCOSYL_HYDROL_F3"/>
    <property type="match status" value="1"/>
</dbReference>
<dbReference type="InterPro" id="IPR017853">
    <property type="entry name" value="GH"/>
</dbReference>
<dbReference type="FunFam" id="3.20.20.300:FF:000005">
    <property type="entry name" value="Periplasmic beta-glucosidase"/>
    <property type="match status" value="1"/>
</dbReference>
<dbReference type="GO" id="GO:0008422">
    <property type="term" value="F:beta-glucosidase activity"/>
    <property type="evidence" value="ECO:0007669"/>
    <property type="project" value="UniProtKB-EC"/>
</dbReference>
<evidence type="ECO:0000313" key="9">
    <source>
        <dbReference type="EMBL" id="KTT16011.1"/>
    </source>
</evidence>
<proteinExistence type="inferred from homology"/>
<feature type="domain" description="Fibronectin type III-like" evidence="8">
    <location>
        <begin position="678"/>
        <end position="747"/>
    </location>
</feature>
<reference evidence="9 10" key="1">
    <citation type="journal article" date="2016" name="Front. Microbiol.">
        <title>Genomic Resource of Rice Seed Associated Bacteria.</title>
        <authorList>
            <person name="Midha S."/>
            <person name="Bansal K."/>
            <person name="Sharma S."/>
            <person name="Kumar N."/>
            <person name="Patil P.P."/>
            <person name="Chaudhry V."/>
            <person name="Patil P.B."/>
        </authorList>
    </citation>
    <scope>NUCLEOTIDE SEQUENCE [LARGE SCALE GENOMIC DNA]</scope>
    <source>
        <strain evidence="9 10">NS331</strain>
    </source>
</reference>
<dbReference type="GO" id="GO:0009251">
    <property type="term" value="P:glucan catabolic process"/>
    <property type="evidence" value="ECO:0007669"/>
    <property type="project" value="TreeGrafter"/>
</dbReference>
<dbReference type="SMART" id="SM01217">
    <property type="entry name" value="Fn3_like"/>
    <property type="match status" value="1"/>
</dbReference>
<keyword evidence="10" id="KW-1185">Reference proteome</keyword>
<dbReference type="PRINTS" id="PR00133">
    <property type="entry name" value="GLHYDRLASE3"/>
</dbReference>
<dbReference type="PANTHER" id="PTHR30620">
    <property type="entry name" value="PERIPLASMIC BETA-GLUCOSIDASE-RELATED"/>
    <property type="match status" value="1"/>
</dbReference>
<sequence length="760" mass="81944">MHRRQALLRLAALPVATGLAGCAEIQKPAEALAESLAADARIEALILRMTVEEKVGQLSLYAPAAEEILGNPQTGQVGLRQQFDDIRAGRVMGLFNGEGLAAKRRAQEVAVRESRLGIPLLFGVDIIHGFRTVFPVPLAEAASWDPPLSERTARAAAREGTADGFRWTFAPMIDIARDARWGRVVEGYGEDVLLTRRFAAARVRGFQTADLSRADAMLATPKHFAGYGAAEGGLDYAAVDLSERTLRDVYLPPFKAAIDAGALSVMAAFNEIGGVPSNANPWLLTQVLRREWSFEGFVVSDYTADEELIAHGFAADEREAARRAFLAGTDVSMQSGLYMRHLPELVRSGDVAMARLDQAVRRVLRVKQRLGLFEQPFRGLQEDAPGAPPRFDGVAHRQLAREAAQRCIVLLKNSSDVLPLPRSGRRIALIGPFADAHSLFGPWRPFPGQLPPVGIEDAIRAQLADASLLTVVRGSDVESPLDGGIAQAVAAARQADVVVMTLGESDQMSGESRSRTDIEVPPAQQQLAEAVAATGKPVVVLLRNGRALALRGAVRNAQALLVTWFLGTETGPAIADILFGDVSPSGRLPVSFPQTPGQVPFYYAHKRTGRPDAQGGPGRFRTRYLDATNEPLYAFGHGLGYAPVQYAALELSPGRLTPGQPLSVVATVANTGARAVDETVQLYIGARAASFTRPVRELKDFRRVRIEAGQTVQVRFTLTRDDLLFTGADMRPTVDTGEFDLWVGPSAVAGLHATFMLVPG</sequence>
<dbReference type="PROSITE" id="PS51257">
    <property type="entry name" value="PROKAR_LIPOPROTEIN"/>
    <property type="match status" value="1"/>
</dbReference>
<gene>
    <name evidence="9" type="ORF">NS331_19345</name>
</gene>
<dbReference type="Gene3D" id="3.40.50.1700">
    <property type="entry name" value="Glycoside hydrolase family 3 C-terminal domain"/>
    <property type="match status" value="1"/>
</dbReference>
<dbReference type="RefSeq" id="WP_058643583.1">
    <property type="nucleotide sequence ID" value="NZ_LDSL01000131.1"/>
</dbReference>
<comment type="catalytic activity">
    <reaction evidence="1">
        <text>Hydrolysis of terminal, non-reducing beta-D-glucosyl residues with release of beta-D-glucose.</text>
        <dbReference type="EC" id="3.2.1.21"/>
    </reaction>
</comment>
<protein>
    <recommendedName>
        <fullName evidence="3">beta-glucosidase</fullName>
        <ecNumber evidence="3">3.2.1.21</ecNumber>
    </recommendedName>
</protein>
<dbReference type="Pfam" id="PF14310">
    <property type="entry name" value="Fn3-like"/>
    <property type="match status" value="1"/>
</dbReference>
<dbReference type="InterPro" id="IPR019800">
    <property type="entry name" value="Glyco_hydro_3_AS"/>
</dbReference>
<organism evidence="9 10">
    <name type="scientific">Pseudacidovorax intermedius</name>
    <dbReference type="NCBI Taxonomy" id="433924"/>
    <lineage>
        <taxon>Bacteria</taxon>
        <taxon>Pseudomonadati</taxon>
        <taxon>Pseudomonadota</taxon>
        <taxon>Betaproteobacteria</taxon>
        <taxon>Burkholderiales</taxon>
        <taxon>Comamonadaceae</taxon>
        <taxon>Pseudacidovorax</taxon>
    </lineage>
</organism>
<dbReference type="InterPro" id="IPR036881">
    <property type="entry name" value="Glyco_hydro_3_C_sf"/>
</dbReference>
<evidence type="ECO:0000313" key="10">
    <source>
        <dbReference type="Proteomes" id="UP000072741"/>
    </source>
</evidence>
<comment type="similarity">
    <text evidence="2 7">Belongs to the glycosyl hydrolase 3 family.</text>
</comment>
<dbReference type="InterPro" id="IPR013783">
    <property type="entry name" value="Ig-like_fold"/>
</dbReference>
<dbReference type="SUPFAM" id="SSF52279">
    <property type="entry name" value="Beta-D-glucan exohydrolase, C-terminal domain"/>
    <property type="match status" value="1"/>
</dbReference>
<evidence type="ECO:0000256" key="6">
    <source>
        <dbReference type="ARBA" id="ARBA00023295"/>
    </source>
</evidence>
<dbReference type="AlphaFoldDB" id="A0A147GPE4"/>
<evidence type="ECO:0000259" key="8">
    <source>
        <dbReference type="SMART" id="SM01217"/>
    </source>
</evidence>
<dbReference type="SUPFAM" id="SSF51445">
    <property type="entry name" value="(Trans)glycosidases"/>
    <property type="match status" value="1"/>
</dbReference>
<dbReference type="InterPro" id="IPR001764">
    <property type="entry name" value="Glyco_hydro_3_N"/>
</dbReference>
<accession>A0A147GPE4</accession>
<dbReference type="EMBL" id="LDSL01000131">
    <property type="protein sequence ID" value="KTT16011.1"/>
    <property type="molecule type" value="Genomic_DNA"/>
</dbReference>
<keyword evidence="4" id="KW-0732">Signal</keyword>
<evidence type="ECO:0000256" key="5">
    <source>
        <dbReference type="ARBA" id="ARBA00022801"/>
    </source>
</evidence>
<dbReference type="Proteomes" id="UP000072741">
    <property type="component" value="Unassembled WGS sequence"/>
</dbReference>
<dbReference type="Gene3D" id="2.60.40.10">
    <property type="entry name" value="Immunoglobulins"/>
    <property type="match status" value="1"/>
</dbReference>